<feature type="region of interest" description="Disordered" evidence="1">
    <location>
        <begin position="178"/>
        <end position="204"/>
    </location>
</feature>
<dbReference type="RefSeq" id="XP_033676880.1">
    <property type="nucleotide sequence ID" value="XM_033836014.1"/>
</dbReference>
<dbReference type="InterPro" id="IPR046797">
    <property type="entry name" value="PDDEXK_12"/>
</dbReference>
<organism evidence="3 4">
    <name type="scientific">Trematosphaeria pertusa</name>
    <dbReference type="NCBI Taxonomy" id="390896"/>
    <lineage>
        <taxon>Eukaryota</taxon>
        <taxon>Fungi</taxon>
        <taxon>Dikarya</taxon>
        <taxon>Ascomycota</taxon>
        <taxon>Pezizomycotina</taxon>
        <taxon>Dothideomycetes</taxon>
        <taxon>Pleosporomycetidae</taxon>
        <taxon>Pleosporales</taxon>
        <taxon>Massarineae</taxon>
        <taxon>Trematosphaeriaceae</taxon>
        <taxon>Trematosphaeria</taxon>
    </lineage>
</organism>
<dbReference type="GeneID" id="54589344"/>
<dbReference type="OrthoDB" id="3789754at2759"/>
<feature type="domain" description="PD-(D/E)XK nuclease-like" evidence="2">
    <location>
        <begin position="108"/>
        <end position="173"/>
    </location>
</feature>
<feature type="region of interest" description="Disordered" evidence="1">
    <location>
        <begin position="1"/>
        <end position="52"/>
    </location>
</feature>
<dbReference type="Proteomes" id="UP000800094">
    <property type="component" value="Unassembled WGS sequence"/>
</dbReference>
<proteinExistence type="predicted"/>
<name>A0A6A6HUU0_9PLEO</name>
<protein>
    <recommendedName>
        <fullName evidence="2">PD-(D/E)XK nuclease-like domain-containing protein</fullName>
    </recommendedName>
</protein>
<evidence type="ECO:0000259" key="2">
    <source>
        <dbReference type="Pfam" id="PF20516"/>
    </source>
</evidence>
<evidence type="ECO:0000313" key="4">
    <source>
        <dbReference type="Proteomes" id="UP000800094"/>
    </source>
</evidence>
<dbReference type="Pfam" id="PF20516">
    <property type="entry name" value="PDDEXK_12"/>
    <property type="match status" value="1"/>
</dbReference>
<evidence type="ECO:0000313" key="3">
    <source>
        <dbReference type="EMBL" id="KAF2241876.1"/>
    </source>
</evidence>
<reference evidence="3" key="1">
    <citation type="journal article" date="2020" name="Stud. Mycol.">
        <title>101 Dothideomycetes genomes: a test case for predicting lifestyles and emergence of pathogens.</title>
        <authorList>
            <person name="Haridas S."/>
            <person name="Albert R."/>
            <person name="Binder M."/>
            <person name="Bloem J."/>
            <person name="Labutti K."/>
            <person name="Salamov A."/>
            <person name="Andreopoulos B."/>
            <person name="Baker S."/>
            <person name="Barry K."/>
            <person name="Bills G."/>
            <person name="Bluhm B."/>
            <person name="Cannon C."/>
            <person name="Castanera R."/>
            <person name="Culley D."/>
            <person name="Daum C."/>
            <person name="Ezra D."/>
            <person name="Gonzalez J."/>
            <person name="Henrissat B."/>
            <person name="Kuo A."/>
            <person name="Liang C."/>
            <person name="Lipzen A."/>
            <person name="Lutzoni F."/>
            <person name="Magnuson J."/>
            <person name="Mondo S."/>
            <person name="Nolan M."/>
            <person name="Ohm R."/>
            <person name="Pangilinan J."/>
            <person name="Park H.-J."/>
            <person name="Ramirez L."/>
            <person name="Alfaro M."/>
            <person name="Sun H."/>
            <person name="Tritt A."/>
            <person name="Yoshinaga Y."/>
            <person name="Zwiers L.-H."/>
            <person name="Turgeon B."/>
            <person name="Goodwin S."/>
            <person name="Spatafora J."/>
            <person name="Crous P."/>
            <person name="Grigoriev I."/>
        </authorList>
    </citation>
    <scope>NUCLEOTIDE SEQUENCE</scope>
    <source>
        <strain evidence="3">CBS 122368</strain>
    </source>
</reference>
<dbReference type="AlphaFoldDB" id="A0A6A6HUU0"/>
<evidence type="ECO:0000256" key="1">
    <source>
        <dbReference type="SAM" id="MobiDB-lite"/>
    </source>
</evidence>
<dbReference type="EMBL" id="ML987210">
    <property type="protein sequence ID" value="KAF2241876.1"/>
    <property type="molecule type" value="Genomic_DNA"/>
</dbReference>
<accession>A0A6A6HUU0</accession>
<gene>
    <name evidence="3" type="ORF">BU26DRAFT_610702</name>
</gene>
<sequence>MERPRPHNPFPPNGPALTATSPLRPPKALAPRDHPPRSVKSPSSKPHTRPYSSTHWLRRANAFLRLLRHVFGHYRNRLRHRLETEYIPACVRDALERDPTYKASLLFDPIEDAAYYDDEEEEDADAALALDRVKAVFQGTHPCKEHTMDENAWCLHVMTPLLQLAIILYGRGRFRQESVPPISPPPSPTAPSPPPSSAKPISASPTHTSAPYAIVLRLIVLGLGVHQCGCDFR</sequence>
<feature type="compositionally biased region" description="Pro residues" evidence="1">
    <location>
        <begin position="181"/>
        <end position="197"/>
    </location>
</feature>
<keyword evidence="4" id="KW-1185">Reference proteome</keyword>